<accession>A0ABQ6P7P5</accession>
<keyword evidence="4 5" id="KW-0472">Membrane</keyword>
<evidence type="ECO:0000313" key="7">
    <source>
        <dbReference type="Proteomes" id="UP001187221"/>
    </source>
</evidence>
<dbReference type="Proteomes" id="UP001187221">
    <property type="component" value="Unassembled WGS sequence"/>
</dbReference>
<feature type="transmembrane region" description="Helical" evidence="5">
    <location>
        <begin position="46"/>
        <end position="64"/>
    </location>
</feature>
<evidence type="ECO:0000256" key="4">
    <source>
        <dbReference type="ARBA" id="ARBA00023136"/>
    </source>
</evidence>
<evidence type="ECO:0000256" key="3">
    <source>
        <dbReference type="ARBA" id="ARBA00022989"/>
    </source>
</evidence>
<proteinExistence type="predicted"/>
<feature type="transmembrane region" description="Helical" evidence="5">
    <location>
        <begin position="71"/>
        <end position="91"/>
    </location>
</feature>
<dbReference type="RefSeq" id="WP_317974964.1">
    <property type="nucleotide sequence ID" value="NZ_BTFW01000001.1"/>
</dbReference>
<evidence type="ECO:0000256" key="2">
    <source>
        <dbReference type="ARBA" id="ARBA00022692"/>
    </source>
</evidence>
<name>A0ABQ6P7P5_9SPHN</name>
<protein>
    <recommendedName>
        <fullName evidence="8">Disulfide bond formation protein B</fullName>
    </recommendedName>
</protein>
<reference evidence="6 7" key="1">
    <citation type="submission" date="2023-06" db="EMBL/GenBank/DDBJ databases">
        <title>Draft genome sequence of Novosphingobium sp. strain IK01.</title>
        <authorList>
            <person name="Hatamoto M."/>
            <person name="Ikarashi T."/>
            <person name="Yamaguchi T."/>
        </authorList>
    </citation>
    <scope>NUCLEOTIDE SEQUENCE [LARGE SCALE GENOMIC DNA]</scope>
    <source>
        <strain evidence="6 7">IK01</strain>
    </source>
</reference>
<dbReference type="Pfam" id="PF02600">
    <property type="entry name" value="DsbB"/>
    <property type="match status" value="1"/>
</dbReference>
<dbReference type="EMBL" id="BTFW01000001">
    <property type="protein sequence ID" value="GMM61258.1"/>
    <property type="molecule type" value="Genomic_DNA"/>
</dbReference>
<evidence type="ECO:0000313" key="6">
    <source>
        <dbReference type="EMBL" id="GMM61258.1"/>
    </source>
</evidence>
<dbReference type="PIRSF" id="PIRSF033913">
    <property type="entry name" value="S-S_format_DsbB"/>
    <property type="match status" value="1"/>
</dbReference>
<dbReference type="InterPro" id="IPR024199">
    <property type="entry name" value="Uncharacterised_DsbB"/>
</dbReference>
<feature type="transmembrane region" description="Helical" evidence="5">
    <location>
        <begin position="140"/>
        <end position="159"/>
    </location>
</feature>
<dbReference type="SUPFAM" id="SSF158442">
    <property type="entry name" value="DsbB-like"/>
    <property type="match status" value="1"/>
</dbReference>
<sequence>MVQHAPAAPRAASLALVLALAVPAVAMATALVAQFGFGLAPCEMCWWQRYGHIAAIALAILALLRRGHPESTVLVILAGLGVLSSGLIGAFHAGVEYHWWEGITTCSTNHIEGDPLAAILAAPLVRCDTPAWTLMDISMAGYNFLFSVPAALAIVVLAVRGRAQRA</sequence>
<keyword evidence="7" id="KW-1185">Reference proteome</keyword>
<evidence type="ECO:0000256" key="5">
    <source>
        <dbReference type="SAM" id="Phobius"/>
    </source>
</evidence>
<comment type="caution">
    <text evidence="6">The sequence shown here is derived from an EMBL/GenBank/DDBJ whole genome shotgun (WGS) entry which is preliminary data.</text>
</comment>
<dbReference type="InterPro" id="IPR003752">
    <property type="entry name" value="DiS_bond_form_DsbB/BdbC"/>
</dbReference>
<keyword evidence="2 5" id="KW-0812">Transmembrane</keyword>
<dbReference type="Gene3D" id="1.20.1550.10">
    <property type="entry name" value="DsbB-like"/>
    <property type="match status" value="1"/>
</dbReference>
<dbReference type="InterPro" id="IPR023380">
    <property type="entry name" value="DsbB-like_sf"/>
</dbReference>
<keyword evidence="3 5" id="KW-1133">Transmembrane helix</keyword>
<gene>
    <name evidence="6" type="ORF">NUTIK01_20350</name>
</gene>
<organism evidence="6 7">
    <name type="scientific">Novosphingobium pituita</name>
    <dbReference type="NCBI Taxonomy" id="3056842"/>
    <lineage>
        <taxon>Bacteria</taxon>
        <taxon>Pseudomonadati</taxon>
        <taxon>Pseudomonadota</taxon>
        <taxon>Alphaproteobacteria</taxon>
        <taxon>Sphingomonadales</taxon>
        <taxon>Sphingomonadaceae</taxon>
        <taxon>Novosphingobium</taxon>
    </lineage>
</organism>
<evidence type="ECO:0008006" key="8">
    <source>
        <dbReference type="Google" id="ProtNLM"/>
    </source>
</evidence>
<comment type="subcellular location">
    <subcellularLocation>
        <location evidence="1">Membrane</location>
        <topology evidence="1">Multi-pass membrane protein</topology>
    </subcellularLocation>
</comment>
<evidence type="ECO:0000256" key="1">
    <source>
        <dbReference type="ARBA" id="ARBA00004141"/>
    </source>
</evidence>